<reference evidence="5 6" key="1">
    <citation type="journal article" date="2017" name="Int. J. Parasitol.">
        <title>The genome of the protozoan parasite Cystoisospora suis and a reverse vaccinology approach to identify vaccine candidates.</title>
        <authorList>
            <person name="Palmieri N."/>
            <person name="Shrestha A."/>
            <person name="Ruttkowski B."/>
            <person name="Beck T."/>
            <person name="Vogl C."/>
            <person name="Tomley F."/>
            <person name="Blake D.P."/>
            <person name="Joachim A."/>
        </authorList>
    </citation>
    <scope>NUCLEOTIDE SEQUENCE [LARGE SCALE GENOMIC DNA]</scope>
    <source>
        <strain evidence="5 6">Wien I</strain>
    </source>
</reference>
<feature type="compositionally biased region" description="Basic and acidic residues" evidence="3">
    <location>
        <begin position="121"/>
        <end position="134"/>
    </location>
</feature>
<feature type="compositionally biased region" description="Low complexity" evidence="3">
    <location>
        <begin position="101"/>
        <end position="115"/>
    </location>
</feature>
<feature type="region of interest" description="Disordered" evidence="3">
    <location>
        <begin position="187"/>
        <end position="206"/>
    </location>
</feature>
<evidence type="ECO:0000256" key="2">
    <source>
        <dbReference type="ARBA" id="ARBA00023242"/>
    </source>
</evidence>
<dbReference type="VEuPathDB" id="ToxoDB:CSUI_007330"/>
<dbReference type="AlphaFoldDB" id="A0A2C6KRE0"/>
<dbReference type="InterPro" id="IPR012916">
    <property type="entry name" value="RED_N"/>
</dbReference>
<dbReference type="GO" id="GO:0005634">
    <property type="term" value="C:nucleus"/>
    <property type="evidence" value="ECO:0007669"/>
    <property type="project" value="UniProtKB-SubCell"/>
</dbReference>
<keyword evidence="6" id="KW-1185">Reference proteome</keyword>
<comment type="subcellular location">
    <subcellularLocation>
        <location evidence="1">Nucleus</location>
    </subcellularLocation>
</comment>
<dbReference type="Pfam" id="PF07808">
    <property type="entry name" value="RED_N"/>
    <property type="match status" value="1"/>
</dbReference>
<keyword evidence="2" id="KW-0539">Nucleus</keyword>
<evidence type="ECO:0000256" key="1">
    <source>
        <dbReference type="ARBA" id="ARBA00004123"/>
    </source>
</evidence>
<evidence type="ECO:0000313" key="6">
    <source>
        <dbReference type="Proteomes" id="UP000221165"/>
    </source>
</evidence>
<evidence type="ECO:0000259" key="4">
    <source>
        <dbReference type="Pfam" id="PF07808"/>
    </source>
</evidence>
<dbReference type="OrthoDB" id="3366823at2759"/>
<dbReference type="InterPro" id="IPR039896">
    <property type="entry name" value="Red-like"/>
</dbReference>
<proteinExistence type="predicted"/>
<evidence type="ECO:0000256" key="3">
    <source>
        <dbReference type="SAM" id="MobiDB-lite"/>
    </source>
</evidence>
<dbReference type="RefSeq" id="XP_067920551.1">
    <property type="nucleotide sequence ID" value="XM_068067476.1"/>
</dbReference>
<dbReference type="GeneID" id="94430687"/>
<feature type="domain" description="RED-like N-terminal" evidence="4">
    <location>
        <begin position="120"/>
        <end position="231"/>
    </location>
</feature>
<name>A0A2C6KRE0_9APIC</name>
<accession>A0A2C6KRE0</accession>
<feature type="compositionally biased region" description="Low complexity" evidence="3">
    <location>
        <begin position="82"/>
        <end position="92"/>
    </location>
</feature>
<feature type="compositionally biased region" description="Basic and acidic residues" evidence="3">
    <location>
        <begin position="29"/>
        <end position="71"/>
    </location>
</feature>
<sequence>MSLYHWTLPLKPPCFLFSFRKKQTSAVDPEERAQRRQEKNQKRRERYLEILKRRQKHKEGQQRGKDHKGGGEEDDDGSNRHTGSSASASGMSTGLGGGSGSVTTAGAGSADSAGGIPMPTRYKDRAEERRKGKDEIYQQAAEELQEMKERSVEESKYLGGDLEHTHLVKGLDFALLSKVRNELEKEEQKKLQKQQEEEAERKRNREQRRLHIYTPFGRRLFHAFFDNLHPHQTRFQENLRRLELSLISVCRSLQWKCCYLYIMDGGSTC</sequence>
<evidence type="ECO:0000313" key="5">
    <source>
        <dbReference type="EMBL" id="PHJ18846.1"/>
    </source>
</evidence>
<gene>
    <name evidence="5" type="ORF">CSUI_007330</name>
</gene>
<feature type="region of interest" description="Disordered" evidence="3">
    <location>
        <begin position="23"/>
        <end position="134"/>
    </location>
</feature>
<dbReference type="Proteomes" id="UP000221165">
    <property type="component" value="Unassembled WGS sequence"/>
</dbReference>
<comment type="caution">
    <text evidence="5">The sequence shown here is derived from an EMBL/GenBank/DDBJ whole genome shotgun (WGS) entry which is preliminary data.</text>
</comment>
<protein>
    <submittedName>
        <fullName evidence="5">Red family protein n-terminal region</fullName>
    </submittedName>
</protein>
<dbReference type="EMBL" id="MIGC01003841">
    <property type="protein sequence ID" value="PHJ18846.1"/>
    <property type="molecule type" value="Genomic_DNA"/>
</dbReference>
<dbReference type="PANTHER" id="PTHR12765">
    <property type="entry name" value="RED PROTEIN IK FACTOR CYTOKINE IK"/>
    <property type="match status" value="1"/>
</dbReference>
<organism evidence="5 6">
    <name type="scientific">Cystoisospora suis</name>
    <dbReference type="NCBI Taxonomy" id="483139"/>
    <lineage>
        <taxon>Eukaryota</taxon>
        <taxon>Sar</taxon>
        <taxon>Alveolata</taxon>
        <taxon>Apicomplexa</taxon>
        <taxon>Conoidasida</taxon>
        <taxon>Coccidia</taxon>
        <taxon>Eucoccidiorida</taxon>
        <taxon>Eimeriorina</taxon>
        <taxon>Sarcocystidae</taxon>
        <taxon>Cystoisospora</taxon>
    </lineage>
</organism>